<evidence type="ECO:0000259" key="8">
    <source>
        <dbReference type="Pfam" id="PF02776"/>
    </source>
</evidence>
<feature type="domain" description="Thiamine pyrophosphate enzyme TPP-binding" evidence="7">
    <location>
        <begin position="404"/>
        <end position="551"/>
    </location>
</feature>
<feature type="domain" description="Thiamine pyrophosphate enzyme central" evidence="6">
    <location>
        <begin position="214"/>
        <end position="348"/>
    </location>
</feature>
<evidence type="ECO:0000256" key="5">
    <source>
        <dbReference type="SAM" id="MobiDB-lite"/>
    </source>
</evidence>
<comment type="similarity">
    <text evidence="2 4">Belongs to the TPP enzyme family.</text>
</comment>
<evidence type="ECO:0000313" key="9">
    <source>
        <dbReference type="EMBL" id="WVX79829.1"/>
    </source>
</evidence>
<dbReference type="EMBL" id="CP137640">
    <property type="protein sequence ID" value="WVX79829.1"/>
    <property type="molecule type" value="Genomic_DNA"/>
</dbReference>
<feature type="region of interest" description="Disordered" evidence="5">
    <location>
        <begin position="1"/>
        <end position="22"/>
    </location>
</feature>
<dbReference type="Pfam" id="PF00205">
    <property type="entry name" value="TPP_enzyme_M"/>
    <property type="match status" value="1"/>
</dbReference>
<dbReference type="InterPro" id="IPR029061">
    <property type="entry name" value="THDP-binding"/>
</dbReference>
<evidence type="ECO:0000256" key="4">
    <source>
        <dbReference type="RuleBase" id="RU362132"/>
    </source>
</evidence>
<evidence type="ECO:0000259" key="7">
    <source>
        <dbReference type="Pfam" id="PF02775"/>
    </source>
</evidence>
<dbReference type="PROSITE" id="PS00187">
    <property type="entry name" value="TPP_ENZYMES"/>
    <property type="match status" value="1"/>
</dbReference>
<evidence type="ECO:0000256" key="3">
    <source>
        <dbReference type="ARBA" id="ARBA00023052"/>
    </source>
</evidence>
<evidence type="ECO:0000313" key="10">
    <source>
        <dbReference type="Proteomes" id="UP001357223"/>
    </source>
</evidence>
<dbReference type="InterPro" id="IPR012001">
    <property type="entry name" value="Thiamin_PyroP_enz_TPP-bd_dom"/>
</dbReference>
<dbReference type="InterPro" id="IPR012000">
    <property type="entry name" value="Thiamin_PyroP_enz_cen_dom"/>
</dbReference>
<dbReference type="Pfam" id="PF02776">
    <property type="entry name" value="TPP_enzyme_N"/>
    <property type="match status" value="1"/>
</dbReference>
<keyword evidence="3 4" id="KW-0786">Thiamine pyrophosphate</keyword>
<comment type="cofactor">
    <cofactor evidence="1">
        <name>thiamine diphosphate</name>
        <dbReference type="ChEBI" id="CHEBI:58937"/>
    </cofactor>
</comment>
<reference evidence="9 10" key="1">
    <citation type="submission" date="2023-10" db="EMBL/GenBank/DDBJ databases">
        <title>Niallia locisalis sp.nov. isolated from a salt pond sample.</title>
        <authorList>
            <person name="Li X.-J."/>
            <person name="Dong L."/>
        </authorList>
    </citation>
    <scope>NUCLEOTIDE SEQUENCE [LARGE SCALE GENOMIC DNA]</scope>
    <source>
        <strain evidence="9 10">DSM 29761</strain>
    </source>
</reference>
<dbReference type="InterPro" id="IPR045229">
    <property type="entry name" value="TPP_enz"/>
</dbReference>
<dbReference type="SUPFAM" id="SSF52467">
    <property type="entry name" value="DHS-like NAD/FAD-binding domain"/>
    <property type="match status" value="1"/>
</dbReference>
<dbReference type="Gene3D" id="3.40.50.1220">
    <property type="entry name" value="TPP-binding domain"/>
    <property type="match status" value="1"/>
</dbReference>
<feature type="domain" description="Thiamine pyrophosphate enzyme N-terminal TPP-binding" evidence="8">
    <location>
        <begin position="25"/>
        <end position="129"/>
    </location>
</feature>
<dbReference type="InterPro" id="IPR000399">
    <property type="entry name" value="TPP-bd_CS"/>
</dbReference>
<dbReference type="SUPFAM" id="SSF52518">
    <property type="entry name" value="Thiamin diphosphate-binding fold (THDP-binding)"/>
    <property type="match status" value="2"/>
</dbReference>
<dbReference type="PANTHER" id="PTHR18968">
    <property type="entry name" value="THIAMINE PYROPHOSPHATE ENZYMES"/>
    <property type="match status" value="1"/>
</dbReference>
<dbReference type="Gene3D" id="3.40.50.970">
    <property type="match status" value="2"/>
</dbReference>
<protein>
    <submittedName>
        <fullName evidence="9">Thiamine pyrophosphate-binding protein</fullName>
    </submittedName>
</protein>
<dbReference type="CDD" id="cd00568">
    <property type="entry name" value="TPP_enzymes"/>
    <property type="match status" value="1"/>
</dbReference>
<dbReference type="InterPro" id="IPR029035">
    <property type="entry name" value="DHS-like_NAD/FAD-binding_dom"/>
</dbReference>
<dbReference type="RefSeq" id="WP_338448760.1">
    <property type="nucleotide sequence ID" value="NZ_CP137640.1"/>
</dbReference>
<sequence>MGSVASMMTSKKEEDPTKENSTTVTVASMLSMHLKRLGVSHVFGIPGKAVTPLIAEMDRQGLLYVLSKFEGGAGYEAAGYALASHTLGVAIGTSGPGGTNMITSAAQAKSSHAPVLFITGHPSIKATGTALGQDASSFGTDIVRLFEPVTKFSRAVERGDLFPTYFRHALEQAFTGIKGPVHLNIPSDVLMEEIQPFDIPIPYKMQHTMISSNLDEVIKVLNQAERPLLFLGKGVHSSRAYEEVQKFAECWNIPVMTTPSGKGTFATTHELSLGGFGLGGTSEADSYLMQGVDVMVVMGTRLSDMTLAGMTIDMHPKLIVHFDLDATFIGKSIPVPTIPVLGDLKANTEKILELSRNRIVKKESTIEKVQSNQENYYQDPFLSAGIAIKTFQEKIPKESLIISDCGSHTFFAIRDLEIYEAGSFIFDSYFGAMGHGICYAVGAKAARPDLPIISLTGDGCLLMHGTEISTAVNYHLPVIFVVLNNGSLDMVNKGMAANLGTEVGTKYEVPVNGALFGQALGARGFRCNTIEEIHQAMDLALQHDGPTVVEIMVDPYEIPPTMKRG</sequence>
<accession>A0ABZ2C877</accession>
<evidence type="ECO:0000256" key="1">
    <source>
        <dbReference type="ARBA" id="ARBA00001964"/>
    </source>
</evidence>
<dbReference type="CDD" id="cd07035">
    <property type="entry name" value="TPP_PYR_POX_like"/>
    <property type="match status" value="1"/>
</dbReference>
<dbReference type="Proteomes" id="UP001357223">
    <property type="component" value="Chromosome"/>
</dbReference>
<name>A0ABZ2C877_9BACI</name>
<gene>
    <name evidence="9" type="ORF">R4Z09_21450</name>
</gene>
<organism evidence="9 10">
    <name type="scientific">Niallia oryzisoli</name>
    <dbReference type="NCBI Taxonomy" id="1737571"/>
    <lineage>
        <taxon>Bacteria</taxon>
        <taxon>Bacillati</taxon>
        <taxon>Bacillota</taxon>
        <taxon>Bacilli</taxon>
        <taxon>Bacillales</taxon>
        <taxon>Bacillaceae</taxon>
        <taxon>Niallia</taxon>
    </lineage>
</organism>
<dbReference type="InterPro" id="IPR011766">
    <property type="entry name" value="TPP_enzyme_TPP-bd"/>
</dbReference>
<dbReference type="Pfam" id="PF02775">
    <property type="entry name" value="TPP_enzyme_C"/>
    <property type="match status" value="1"/>
</dbReference>
<evidence type="ECO:0000259" key="6">
    <source>
        <dbReference type="Pfam" id="PF00205"/>
    </source>
</evidence>
<dbReference type="PANTHER" id="PTHR18968:SF13">
    <property type="entry name" value="ACETOLACTATE SYNTHASE CATALYTIC SUBUNIT, MITOCHONDRIAL"/>
    <property type="match status" value="1"/>
</dbReference>
<keyword evidence="10" id="KW-1185">Reference proteome</keyword>
<evidence type="ECO:0000256" key="2">
    <source>
        <dbReference type="ARBA" id="ARBA00007812"/>
    </source>
</evidence>
<proteinExistence type="inferred from homology"/>